<dbReference type="InterPro" id="IPR036388">
    <property type="entry name" value="WH-like_DNA-bd_sf"/>
</dbReference>
<proteinExistence type="predicted"/>
<gene>
    <name evidence="1" type="ORF">KL86DYS1_20355</name>
</gene>
<organism evidence="1">
    <name type="scientific">uncultured Dysgonomonas sp</name>
    <dbReference type="NCBI Taxonomy" id="206096"/>
    <lineage>
        <taxon>Bacteria</taxon>
        <taxon>Pseudomonadati</taxon>
        <taxon>Bacteroidota</taxon>
        <taxon>Bacteroidia</taxon>
        <taxon>Bacteroidales</taxon>
        <taxon>Dysgonomonadaceae</taxon>
        <taxon>Dysgonomonas</taxon>
        <taxon>environmental samples</taxon>
    </lineage>
</organism>
<reference evidence="1" key="1">
    <citation type="submission" date="2016-04" db="EMBL/GenBank/DDBJ databases">
        <authorList>
            <person name="Evans L.H."/>
            <person name="Alamgir A."/>
            <person name="Owens N."/>
            <person name="Weber N.D."/>
            <person name="Virtaneva K."/>
            <person name="Barbian K."/>
            <person name="Babar A."/>
            <person name="Rosenke K."/>
        </authorList>
    </citation>
    <scope>NUCLEOTIDE SEQUENCE</scope>
    <source>
        <strain evidence="1">86-1</strain>
    </source>
</reference>
<dbReference type="RefSeq" id="WP_296941572.1">
    <property type="nucleotide sequence ID" value="NZ_LT599032.1"/>
</dbReference>
<dbReference type="AlphaFoldDB" id="A0A212JNS5"/>
<protein>
    <recommendedName>
        <fullName evidence="2">Winged helix-turn-helix domain-containing protein</fullName>
    </recommendedName>
</protein>
<name>A0A212JNS5_9BACT</name>
<dbReference type="Gene3D" id="1.10.10.10">
    <property type="entry name" value="Winged helix-like DNA-binding domain superfamily/Winged helix DNA-binding domain"/>
    <property type="match status" value="1"/>
</dbReference>
<dbReference type="Pfam" id="PF10771">
    <property type="entry name" value="DUF2582"/>
    <property type="match status" value="1"/>
</dbReference>
<accession>A0A212JNS5</accession>
<evidence type="ECO:0000313" key="1">
    <source>
        <dbReference type="EMBL" id="SBW01050.1"/>
    </source>
</evidence>
<sequence>MLIHDIGINSGIIWQLLFEKGALSIREIGELTGFRDSMIFLALGWLSKEKKIRFFEKDNTIYTELLNPFQEMFY</sequence>
<evidence type="ECO:0008006" key="2">
    <source>
        <dbReference type="Google" id="ProtNLM"/>
    </source>
</evidence>
<dbReference type="EMBL" id="FLUM01000002">
    <property type="protein sequence ID" value="SBW01050.1"/>
    <property type="molecule type" value="Genomic_DNA"/>
</dbReference>
<dbReference type="InterPro" id="IPR019707">
    <property type="entry name" value="DUF2582"/>
</dbReference>